<feature type="transmembrane region" description="Helical" evidence="3">
    <location>
        <begin position="607"/>
        <end position="626"/>
    </location>
</feature>
<dbReference type="GO" id="GO:0005783">
    <property type="term" value="C:endoplasmic reticulum"/>
    <property type="evidence" value="ECO:0007669"/>
    <property type="project" value="TreeGrafter"/>
</dbReference>
<evidence type="ECO:0000256" key="1">
    <source>
        <dbReference type="ARBA" id="ARBA00023136"/>
    </source>
</evidence>
<dbReference type="SUPFAM" id="SSF56300">
    <property type="entry name" value="Metallo-dependent phosphatases"/>
    <property type="match status" value="1"/>
</dbReference>
<protein>
    <recommendedName>
        <fullName evidence="6">Calcineurin-like phosphoesterase domain-containing protein</fullName>
    </recommendedName>
</protein>
<gene>
    <name evidence="4" type="ORF">DFQ27_007518</name>
</gene>
<reference evidence="4" key="1">
    <citation type="journal article" date="2020" name="Fungal Divers.">
        <title>Resolving the Mortierellaceae phylogeny through synthesis of multi-gene phylogenetics and phylogenomics.</title>
        <authorList>
            <person name="Vandepol N."/>
            <person name="Liber J."/>
            <person name="Desiro A."/>
            <person name="Na H."/>
            <person name="Kennedy M."/>
            <person name="Barry K."/>
            <person name="Grigoriev I.V."/>
            <person name="Miller A.N."/>
            <person name="O'Donnell K."/>
            <person name="Stajich J.E."/>
            <person name="Bonito G."/>
        </authorList>
    </citation>
    <scope>NUCLEOTIDE SEQUENCE</scope>
    <source>
        <strain evidence="4">BC1065</strain>
    </source>
</reference>
<dbReference type="PANTHER" id="PTHR13315">
    <property type="entry name" value="METALLO PHOSPHOESTERASE RELATED"/>
    <property type="match status" value="1"/>
</dbReference>
<evidence type="ECO:0000313" key="5">
    <source>
        <dbReference type="Proteomes" id="UP000807716"/>
    </source>
</evidence>
<keyword evidence="3" id="KW-0812">Transmembrane</keyword>
<evidence type="ECO:0000256" key="2">
    <source>
        <dbReference type="SAM" id="MobiDB-lite"/>
    </source>
</evidence>
<proteinExistence type="predicted"/>
<organism evidence="4 5">
    <name type="scientific">Actinomortierella ambigua</name>
    <dbReference type="NCBI Taxonomy" id="1343610"/>
    <lineage>
        <taxon>Eukaryota</taxon>
        <taxon>Fungi</taxon>
        <taxon>Fungi incertae sedis</taxon>
        <taxon>Mucoromycota</taxon>
        <taxon>Mortierellomycotina</taxon>
        <taxon>Mortierellomycetes</taxon>
        <taxon>Mortierellales</taxon>
        <taxon>Mortierellaceae</taxon>
        <taxon>Actinomortierella</taxon>
    </lineage>
</organism>
<dbReference type="GO" id="GO:0016020">
    <property type="term" value="C:membrane"/>
    <property type="evidence" value="ECO:0007669"/>
    <property type="project" value="GOC"/>
</dbReference>
<dbReference type="InterPro" id="IPR029052">
    <property type="entry name" value="Metallo-depent_PP-like"/>
</dbReference>
<dbReference type="Proteomes" id="UP000807716">
    <property type="component" value="Unassembled WGS sequence"/>
</dbReference>
<dbReference type="PANTHER" id="PTHR13315:SF4">
    <property type="entry name" value="METALLOPHOSPHOESTERASE, ISOFORM E"/>
    <property type="match status" value="1"/>
</dbReference>
<name>A0A9P6PW10_9FUNG</name>
<dbReference type="GO" id="GO:0006506">
    <property type="term" value="P:GPI anchor biosynthetic process"/>
    <property type="evidence" value="ECO:0007669"/>
    <property type="project" value="InterPro"/>
</dbReference>
<dbReference type="Gene3D" id="3.60.21.10">
    <property type="match status" value="1"/>
</dbReference>
<dbReference type="AlphaFoldDB" id="A0A9P6PW10"/>
<dbReference type="EMBL" id="JAAAJB010000596">
    <property type="protein sequence ID" value="KAG0253256.1"/>
    <property type="molecule type" value="Genomic_DNA"/>
</dbReference>
<dbReference type="InterPro" id="IPR033308">
    <property type="entry name" value="PGAP5/Cdc1/Ted1"/>
</dbReference>
<keyword evidence="5" id="KW-1185">Reference proteome</keyword>
<feature type="transmembrane region" description="Helical" evidence="3">
    <location>
        <begin position="417"/>
        <end position="435"/>
    </location>
</feature>
<keyword evidence="3" id="KW-1133">Transmembrane helix</keyword>
<accession>A0A9P6PW10</accession>
<evidence type="ECO:0008006" key="6">
    <source>
        <dbReference type="Google" id="ProtNLM"/>
    </source>
</evidence>
<evidence type="ECO:0000313" key="4">
    <source>
        <dbReference type="EMBL" id="KAG0253256.1"/>
    </source>
</evidence>
<dbReference type="OrthoDB" id="5977743at2759"/>
<comment type="caution">
    <text evidence="4">The sequence shown here is derived from an EMBL/GenBank/DDBJ whole genome shotgun (WGS) entry which is preliminary data.</text>
</comment>
<evidence type="ECO:0000256" key="3">
    <source>
        <dbReference type="SAM" id="Phobius"/>
    </source>
</evidence>
<sequence length="627" mass="70840">MARFGILFIDATGLLRHIGDPRQRDVYRVAIVADPQLTDWYSYKQAGYALYLTELYTDLFMRRSFRQLRQQLRPDLVLFLGDLLDGGRETLDDERFDRNVERFHAVFATEETDWNSRRSRHRQHVKVPISPSSSQQQYGPSMQTTAITTSGETADSIREIRSGQFRLIQSVPDTVRERQEARGHDRSARLYVAGNHDIGFGDTIIRGTEKRFKRVHGPLNYEIPVGNHSFVILDTMSLSSIHQEIREESQTFLDSLAEDTSKSLPRILFTHVPLHRQDTVYCGTEREQQHRMIVDERGEQYQNLISQDLTREILQKLRPIMVFSGDDHDWCEMKHRVGSGGGRDDWHVPEVTVPTFSFAQGVQHPGFALLSLYRPGETAESVTQASSLSSPSSSSSSSSSFAYQHCGLPVQMAIYRAYTWLLLPTLLWILAYRIYWFMKGKPMSCGSSSGGKHAPWQQTYYSDYKEKAPVSDDTACVQPPHSQQQQQQALSQAVSTATELSPTTPRGKKAIFTLHFQNPPASTAGSCQPTAAHEAHRHHAPPPFSSPSSAFPIVSTTTTTTTAATINNTNNETHKSRVLTVLLLLRPLSCLWATRSFWRTVLADCLHLARPVLAFYGVLLLYSLAVH</sequence>
<feature type="region of interest" description="Disordered" evidence="2">
    <location>
        <begin position="521"/>
        <end position="551"/>
    </location>
</feature>
<keyword evidence="1 3" id="KW-0472">Membrane</keyword>